<sequence>MGYNIDTVHEKDEQGCQETRRIVESTDATGETSQYPFLVVEENGAETHEYVGDGEAPDGVHAALATEFEEDQR</sequence>
<dbReference type="EMBL" id="BMPG01000002">
    <property type="protein sequence ID" value="GGL57894.1"/>
    <property type="molecule type" value="Genomic_DNA"/>
</dbReference>
<comment type="caution">
    <text evidence="1">The sequence shown here is derived from an EMBL/GenBank/DDBJ whole genome shotgun (WGS) entry which is preliminary data.</text>
</comment>
<protein>
    <submittedName>
        <fullName evidence="1">Uncharacterized protein</fullName>
    </submittedName>
</protein>
<accession>A0A830F333</accession>
<proteinExistence type="predicted"/>
<gene>
    <name evidence="1" type="ORF">GCM10009039_15090</name>
</gene>
<keyword evidence="2" id="KW-1185">Reference proteome</keyword>
<evidence type="ECO:0000313" key="1">
    <source>
        <dbReference type="EMBL" id="GGL57894.1"/>
    </source>
</evidence>
<dbReference type="Proteomes" id="UP000607197">
    <property type="component" value="Unassembled WGS sequence"/>
</dbReference>
<evidence type="ECO:0000313" key="2">
    <source>
        <dbReference type="Proteomes" id="UP000607197"/>
    </source>
</evidence>
<reference evidence="1" key="1">
    <citation type="journal article" date="2014" name="Int. J. Syst. Evol. Microbiol.">
        <title>Complete genome sequence of Corynebacterium casei LMG S-19264T (=DSM 44701T), isolated from a smear-ripened cheese.</title>
        <authorList>
            <consortium name="US DOE Joint Genome Institute (JGI-PGF)"/>
            <person name="Walter F."/>
            <person name="Albersmeier A."/>
            <person name="Kalinowski J."/>
            <person name="Ruckert C."/>
        </authorList>
    </citation>
    <scope>NUCLEOTIDE SEQUENCE</scope>
    <source>
        <strain evidence="1">JCM 19596</strain>
    </source>
</reference>
<dbReference type="OrthoDB" id="378626at2157"/>
<name>A0A830F333_9EURY</name>
<dbReference type="RefSeq" id="WP_188977532.1">
    <property type="nucleotide sequence ID" value="NZ_BMPG01000002.1"/>
</dbReference>
<dbReference type="AlphaFoldDB" id="A0A830F333"/>
<organism evidence="1 2">
    <name type="scientific">Halocalculus aciditolerans</name>
    <dbReference type="NCBI Taxonomy" id="1383812"/>
    <lineage>
        <taxon>Archaea</taxon>
        <taxon>Methanobacteriati</taxon>
        <taxon>Methanobacteriota</taxon>
        <taxon>Stenosarchaea group</taxon>
        <taxon>Halobacteria</taxon>
        <taxon>Halobacteriales</taxon>
        <taxon>Halobacteriaceae</taxon>
        <taxon>Halocalculus</taxon>
    </lineage>
</organism>
<reference evidence="1" key="2">
    <citation type="submission" date="2020-09" db="EMBL/GenBank/DDBJ databases">
        <authorList>
            <person name="Sun Q."/>
            <person name="Ohkuma M."/>
        </authorList>
    </citation>
    <scope>NUCLEOTIDE SEQUENCE</scope>
    <source>
        <strain evidence="1">JCM 19596</strain>
    </source>
</reference>